<dbReference type="OrthoDB" id="6234674at2759"/>
<dbReference type="Proteomes" id="UP000479000">
    <property type="component" value="Unassembled WGS sequence"/>
</dbReference>
<organism evidence="1 2">
    <name type="scientific">Nesidiocoris tenuis</name>
    <dbReference type="NCBI Taxonomy" id="355587"/>
    <lineage>
        <taxon>Eukaryota</taxon>
        <taxon>Metazoa</taxon>
        <taxon>Ecdysozoa</taxon>
        <taxon>Arthropoda</taxon>
        <taxon>Hexapoda</taxon>
        <taxon>Insecta</taxon>
        <taxon>Pterygota</taxon>
        <taxon>Neoptera</taxon>
        <taxon>Paraneoptera</taxon>
        <taxon>Hemiptera</taxon>
        <taxon>Heteroptera</taxon>
        <taxon>Panheteroptera</taxon>
        <taxon>Cimicomorpha</taxon>
        <taxon>Miridae</taxon>
        <taxon>Dicyphina</taxon>
        <taxon>Nesidiocoris</taxon>
    </lineage>
</organism>
<reference evidence="1 2" key="1">
    <citation type="submission" date="2020-02" db="EMBL/GenBank/DDBJ databases">
        <authorList>
            <person name="Ferguson B K."/>
        </authorList>
    </citation>
    <scope>NUCLEOTIDE SEQUENCE [LARGE SCALE GENOMIC DNA]</scope>
</reference>
<evidence type="ECO:0000313" key="1">
    <source>
        <dbReference type="EMBL" id="CAA9994184.1"/>
    </source>
</evidence>
<gene>
    <name evidence="1" type="ORF">NTEN_LOCUS1000</name>
</gene>
<evidence type="ECO:0000313" key="2">
    <source>
        <dbReference type="Proteomes" id="UP000479000"/>
    </source>
</evidence>
<feature type="non-terminal residue" evidence="1">
    <location>
        <position position="79"/>
    </location>
</feature>
<proteinExistence type="predicted"/>
<sequence>MEYLPIPFFSNVVKFIKFLALALDEIRSTDRFSGGSMMPEEEKKPVFLSTMVGDTVIFSCDLDFPQDVVVPYTLNWNKE</sequence>
<accession>A0A6H5FWT0</accession>
<dbReference type="AlphaFoldDB" id="A0A6H5FWT0"/>
<keyword evidence="2" id="KW-1185">Reference proteome</keyword>
<name>A0A6H5FWT0_9HEMI</name>
<dbReference type="EMBL" id="CADCXU010001786">
    <property type="protein sequence ID" value="CAA9994184.1"/>
    <property type="molecule type" value="Genomic_DNA"/>
</dbReference>
<protein>
    <submittedName>
        <fullName evidence="1">Uncharacterized protein</fullName>
    </submittedName>
</protein>